<keyword evidence="3" id="KW-1185">Reference proteome</keyword>
<dbReference type="Proteomes" id="UP001227162">
    <property type="component" value="Unassembled WGS sequence"/>
</dbReference>
<dbReference type="AlphaFoldDB" id="A0AAJ1UAL3"/>
<dbReference type="Pfam" id="PF11720">
    <property type="entry name" value="Inhibitor_I78"/>
    <property type="match status" value="1"/>
</dbReference>
<reference evidence="2" key="1">
    <citation type="submission" date="2022-07" db="EMBL/GenBank/DDBJ databases">
        <authorList>
            <person name="Otstavnykh N."/>
            <person name="Isaeva M."/>
            <person name="Bystritskaya E."/>
        </authorList>
    </citation>
    <scope>NUCLEOTIDE SEQUENCE</scope>
    <source>
        <strain evidence="2">10Alg 79</strain>
    </source>
</reference>
<proteinExistence type="predicted"/>
<dbReference type="RefSeq" id="WP_317627614.1">
    <property type="nucleotide sequence ID" value="NZ_JANFFA010000046.1"/>
</dbReference>
<dbReference type="EMBL" id="JANFFA010000046">
    <property type="protein sequence ID" value="MDQ2095999.1"/>
    <property type="molecule type" value="Genomic_DNA"/>
</dbReference>
<dbReference type="InterPro" id="IPR021719">
    <property type="entry name" value="Prot_inh_I78"/>
</dbReference>
<evidence type="ECO:0000313" key="3">
    <source>
        <dbReference type="Proteomes" id="UP001227162"/>
    </source>
</evidence>
<reference evidence="2" key="2">
    <citation type="submission" date="2023-04" db="EMBL/GenBank/DDBJ databases">
        <title>'Rhodoalgimonas zhirmunskyi' gen. nov., isolated from a red alga.</title>
        <authorList>
            <person name="Nedashkovskaya O.I."/>
            <person name="Otstavnykh N.Y."/>
            <person name="Bystritskaya E.P."/>
            <person name="Balabanova L.A."/>
            <person name="Isaeva M.P."/>
        </authorList>
    </citation>
    <scope>NUCLEOTIDE SEQUENCE</scope>
    <source>
        <strain evidence="2">10Alg 79</strain>
    </source>
</reference>
<feature type="region of interest" description="Disordered" evidence="1">
    <location>
        <begin position="1"/>
        <end position="20"/>
    </location>
</feature>
<evidence type="ECO:0000256" key="1">
    <source>
        <dbReference type="SAM" id="MobiDB-lite"/>
    </source>
</evidence>
<accession>A0AAJ1UAL3</accession>
<organism evidence="2 3">
    <name type="scientific">Rhodalgimonas zhirmunskyi</name>
    <dbReference type="NCBI Taxonomy" id="2964767"/>
    <lineage>
        <taxon>Bacteria</taxon>
        <taxon>Pseudomonadati</taxon>
        <taxon>Pseudomonadota</taxon>
        <taxon>Alphaproteobacteria</taxon>
        <taxon>Rhodobacterales</taxon>
        <taxon>Roseobacteraceae</taxon>
        <taxon>Rhodalgimonas</taxon>
    </lineage>
</organism>
<evidence type="ECO:0000313" key="2">
    <source>
        <dbReference type="EMBL" id="MDQ2095999.1"/>
    </source>
</evidence>
<dbReference type="Gene3D" id="3.30.10.10">
    <property type="entry name" value="Trypsin Inhibitor V, subunit A"/>
    <property type="match status" value="1"/>
</dbReference>
<name>A0AAJ1UAL3_9RHOB</name>
<feature type="non-terminal residue" evidence="2">
    <location>
        <position position="1"/>
    </location>
</feature>
<gene>
    <name evidence="2" type="ORF">NOI20_17935</name>
</gene>
<comment type="caution">
    <text evidence="2">The sequence shown here is derived from an EMBL/GenBank/DDBJ whole genome shotgun (WGS) entry which is preliminary data.</text>
</comment>
<sequence length="93" mass="9913">SNTTAEAGPTEGQIADPTEGQIAGQIDRPAADSCDAAPFRRLIGKPDSVFHVMDLPETVRLIHPGTPVTRDHRPARVNIEIDASGTIVKVWCG</sequence>
<protein>
    <submittedName>
        <fullName evidence="2">I78 family peptidase inhibitor</fullName>
    </submittedName>
</protein>